<reference evidence="1 2" key="1">
    <citation type="journal article" date="2018" name="Mol. Biol. Evol.">
        <title>Broad Genomic Sampling Reveals a Smut Pathogenic Ancestry of the Fungal Clade Ustilaginomycotina.</title>
        <authorList>
            <person name="Kijpornyongpan T."/>
            <person name="Mondo S.J."/>
            <person name="Barry K."/>
            <person name="Sandor L."/>
            <person name="Lee J."/>
            <person name="Lipzen A."/>
            <person name="Pangilinan J."/>
            <person name="LaButti K."/>
            <person name="Hainaut M."/>
            <person name="Henrissat B."/>
            <person name="Grigoriev I.V."/>
            <person name="Spatafora J.W."/>
            <person name="Aime M.C."/>
        </authorList>
    </citation>
    <scope>NUCLEOTIDE SEQUENCE [LARGE SCALE GENOMIC DNA]</scope>
    <source>
        <strain evidence="1 2">SA 807</strain>
    </source>
</reference>
<protein>
    <submittedName>
        <fullName evidence="1">Uncharacterized protein</fullName>
    </submittedName>
</protein>
<evidence type="ECO:0000313" key="1">
    <source>
        <dbReference type="EMBL" id="PWN51881.1"/>
    </source>
</evidence>
<accession>A0ACD0P1F8</accession>
<dbReference type="Proteomes" id="UP000245626">
    <property type="component" value="Unassembled WGS sequence"/>
</dbReference>
<sequence>MLLKSFDLASNFNRSGTVEKSSERSNSGALWVCWGVGLGGGVGGSRGSPSHLSHKNLREKKGPDIKVQKLDGRTDAFVAVVILVVVVVDDDANIFSE</sequence>
<name>A0ACD0P1F8_9BASI</name>
<proteinExistence type="predicted"/>
<keyword evidence="2" id="KW-1185">Reference proteome</keyword>
<evidence type="ECO:0000313" key="2">
    <source>
        <dbReference type="Proteomes" id="UP000245626"/>
    </source>
</evidence>
<dbReference type="EMBL" id="KZ819811">
    <property type="protein sequence ID" value="PWN51881.1"/>
    <property type="molecule type" value="Genomic_DNA"/>
</dbReference>
<organism evidence="1 2">
    <name type="scientific">Violaceomyces palustris</name>
    <dbReference type="NCBI Taxonomy" id="1673888"/>
    <lineage>
        <taxon>Eukaryota</taxon>
        <taxon>Fungi</taxon>
        <taxon>Dikarya</taxon>
        <taxon>Basidiomycota</taxon>
        <taxon>Ustilaginomycotina</taxon>
        <taxon>Ustilaginomycetes</taxon>
        <taxon>Violaceomycetales</taxon>
        <taxon>Violaceomycetaceae</taxon>
        <taxon>Violaceomyces</taxon>
    </lineage>
</organism>
<gene>
    <name evidence="1" type="ORF">IE53DRAFT_31812</name>
</gene>